<organism evidence="13 14">
    <name type="scientific">Micromonas commoda (strain RCC299 / NOUM17 / CCMP2709)</name>
    <name type="common">Picoplanktonic green alga</name>
    <dbReference type="NCBI Taxonomy" id="296587"/>
    <lineage>
        <taxon>Eukaryota</taxon>
        <taxon>Viridiplantae</taxon>
        <taxon>Chlorophyta</taxon>
        <taxon>Mamiellophyceae</taxon>
        <taxon>Mamiellales</taxon>
        <taxon>Mamiellaceae</taxon>
        <taxon>Micromonas</taxon>
    </lineage>
</organism>
<feature type="non-terminal residue" evidence="13">
    <location>
        <position position="358"/>
    </location>
</feature>
<dbReference type="InParanoid" id="C1ED15"/>
<evidence type="ECO:0000256" key="7">
    <source>
        <dbReference type="ARBA" id="ARBA00023212"/>
    </source>
</evidence>
<dbReference type="InterPro" id="IPR019821">
    <property type="entry name" value="Kinesin_motor_CS"/>
</dbReference>
<dbReference type="eggNOG" id="KOG0243">
    <property type="taxonomic scope" value="Eukaryota"/>
</dbReference>
<dbReference type="GeneID" id="8246609"/>
<dbReference type="PRINTS" id="PR00380">
    <property type="entry name" value="KINESINHEAVY"/>
</dbReference>
<evidence type="ECO:0000256" key="5">
    <source>
        <dbReference type="ARBA" id="ARBA00022840"/>
    </source>
</evidence>
<reference evidence="13 14" key="1">
    <citation type="journal article" date="2009" name="Science">
        <title>Green evolution and dynamic adaptations revealed by genomes of the marine picoeukaryotes Micromonas.</title>
        <authorList>
            <person name="Worden A.Z."/>
            <person name="Lee J.H."/>
            <person name="Mock T."/>
            <person name="Rouze P."/>
            <person name="Simmons M.P."/>
            <person name="Aerts A.L."/>
            <person name="Allen A.E."/>
            <person name="Cuvelier M.L."/>
            <person name="Derelle E."/>
            <person name="Everett M.V."/>
            <person name="Foulon E."/>
            <person name="Grimwood J."/>
            <person name="Gundlach H."/>
            <person name="Henrissat B."/>
            <person name="Napoli C."/>
            <person name="McDonald S.M."/>
            <person name="Parker M.S."/>
            <person name="Rombauts S."/>
            <person name="Salamov A."/>
            <person name="Von Dassow P."/>
            <person name="Badger J.H."/>
            <person name="Coutinho P.M."/>
            <person name="Demir E."/>
            <person name="Dubchak I."/>
            <person name="Gentemann C."/>
            <person name="Eikrem W."/>
            <person name="Gready J.E."/>
            <person name="John U."/>
            <person name="Lanier W."/>
            <person name="Lindquist E.A."/>
            <person name="Lucas S."/>
            <person name="Mayer K.F."/>
            <person name="Moreau H."/>
            <person name="Not F."/>
            <person name="Otillar R."/>
            <person name="Panaud O."/>
            <person name="Pangilinan J."/>
            <person name="Paulsen I."/>
            <person name="Piegu B."/>
            <person name="Poliakov A."/>
            <person name="Robbens S."/>
            <person name="Schmutz J."/>
            <person name="Toulza E."/>
            <person name="Wyss T."/>
            <person name="Zelensky A."/>
            <person name="Zhou K."/>
            <person name="Armbrust E.V."/>
            <person name="Bhattacharya D."/>
            <person name="Goodenough U.W."/>
            <person name="Van de Peer Y."/>
            <person name="Grigoriev I.V."/>
        </authorList>
    </citation>
    <scope>NUCLEOTIDE SEQUENCE [LARGE SCALE GENOMIC DNA]</scope>
    <source>
        <strain evidence="14">RCC299 / NOUM17</strain>
    </source>
</reference>
<evidence type="ECO:0000256" key="2">
    <source>
        <dbReference type="ARBA" id="ARBA00022490"/>
    </source>
</evidence>
<evidence type="ECO:0000313" key="13">
    <source>
        <dbReference type="EMBL" id="ACO65676.1"/>
    </source>
</evidence>
<evidence type="ECO:0000256" key="1">
    <source>
        <dbReference type="ARBA" id="ARBA00004186"/>
    </source>
</evidence>
<evidence type="ECO:0000256" key="11">
    <source>
        <dbReference type="RuleBase" id="RU000394"/>
    </source>
</evidence>
<dbReference type="PROSITE" id="PS00411">
    <property type="entry name" value="KINESIN_MOTOR_1"/>
    <property type="match status" value="1"/>
</dbReference>
<keyword evidence="14" id="KW-1185">Reference proteome</keyword>
<keyword evidence="5 10" id="KW-0067">ATP-binding</keyword>
<evidence type="ECO:0000256" key="3">
    <source>
        <dbReference type="ARBA" id="ARBA00022701"/>
    </source>
</evidence>
<evidence type="ECO:0000313" key="14">
    <source>
        <dbReference type="Proteomes" id="UP000002009"/>
    </source>
</evidence>
<feature type="domain" description="Kinesin motor" evidence="12">
    <location>
        <begin position="1"/>
        <end position="348"/>
    </location>
</feature>
<protein>
    <recommendedName>
        <fullName evidence="11">Kinesin-like protein</fullName>
    </recommendedName>
</protein>
<dbReference type="GO" id="GO:0090307">
    <property type="term" value="P:mitotic spindle assembly"/>
    <property type="evidence" value="ECO:0007669"/>
    <property type="project" value="TreeGrafter"/>
</dbReference>
<dbReference type="AlphaFoldDB" id="C1ED15"/>
<dbReference type="InterPro" id="IPR001752">
    <property type="entry name" value="Kinesin_motor_dom"/>
</dbReference>
<keyword evidence="3 11" id="KW-0493">Microtubule</keyword>
<dbReference type="GO" id="GO:0072686">
    <property type="term" value="C:mitotic spindle"/>
    <property type="evidence" value="ECO:0007669"/>
    <property type="project" value="TreeGrafter"/>
</dbReference>
<dbReference type="SMART" id="SM00129">
    <property type="entry name" value="KISc"/>
    <property type="match status" value="1"/>
</dbReference>
<evidence type="ECO:0000256" key="4">
    <source>
        <dbReference type="ARBA" id="ARBA00022741"/>
    </source>
</evidence>
<dbReference type="InterPro" id="IPR047241">
    <property type="entry name" value="KIF11-like_kin_motor_dom"/>
</dbReference>
<evidence type="ECO:0000256" key="8">
    <source>
        <dbReference type="ARBA" id="ARBA00034704"/>
    </source>
</evidence>
<name>C1ED15_MICCC</name>
<keyword evidence="2" id="KW-0963">Cytoplasm</keyword>
<keyword evidence="6 10" id="KW-0505">Motor protein</keyword>
<dbReference type="OrthoDB" id="3176171at2759"/>
<dbReference type="SUPFAM" id="SSF52540">
    <property type="entry name" value="P-loop containing nucleoside triphosphate hydrolases"/>
    <property type="match status" value="1"/>
</dbReference>
<dbReference type="EMBL" id="CP001329">
    <property type="protein sequence ID" value="ACO65676.1"/>
    <property type="molecule type" value="Genomic_DNA"/>
</dbReference>
<dbReference type="PANTHER" id="PTHR47970">
    <property type="entry name" value="KINESIN-LIKE PROTEIN KIF11"/>
    <property type="match status" value="1"/>
</dbReference>
<sequence>MRRPMNAEEQSENERSVVNTRDALREVSITQTVKGDKQVDRTYNFDQVFGAHATQEDIYDDAVRPVVEEVLEGFNCTIFAYGQTGTGKTHTMEGYHDWDDASSDSFADSMPSNAGVIPRAMSHIFAHLKAKGVEHSVKCTFLELYNEEITDLLAVSDLVEGTVEAANAKAPKHPLMEDGKGGVAVKGLEEVAVANPEEIFDHIRRGSAKRRTAETLMNKQSSRSHSVFSVTVHTKESTPDGEDVIRCGKLNLVDLAGSENISRSGAVDKRAREAGEINKSLLTLGRVIAALVAGGGHVPYRDSKLTRLLRDALGGKSKTCIIATVSPAAHSAEETLQTLEYAHRAKSIKNKPEINQRV</sequence>
<evidence type="ECO:0000256" key="6">
    <source>
        <dbReference type="ARBA" id="ARBA00023175"/>
    </source>
</evidence>
<dbReference type="KEGG" id="mis:MICPUN_85360"/>
<dbReference type="FunFam" id="3.40.850.10:FF:000019">
    <property type="entry name" value="Kinesin-like protein KIN-5D"/>
    <property type="match status" value="1"/>
</dbReference>
<dbReference type="InterPro" id="IPR047149">
    <property type="entry name" value="KIF11-like"/>
</dbReference>
<dbReference type="CDD" id="cd01364">
    <property type="entry name" value="KISc_BimC_Eg5"/>
    <property type="match status" value="1"/>
</dbReference>
<dbReference type="Pfam" id="PF00225">
    <property type="entry name" value="Kinesin"/>
    <property type="match status" value="1"/>
</dbReference>
<dbReference type="GO" id="GO:0008574">
    <property type="term" value="F:plus-end-directed microtubule motor activity"/>
    <property type="evidence" value="ECO:0007669"/>
    <property type="project" value="TreeGrafter"/>
</dbReference>
<keyword evidence="7" id="KW-0206">Cytoskeleton</keyword>
<gene>
    <name evidence="13" type="ORF">MICPUN_85360</name>
</gene>
<dbReference type="InterPro" id="IPR027417">
    <property type="entry name" value="P-loop_NTPase"/>
</dbReference>
<dbReference type="PANTHER" id="PTHR47970:SF12">
    <property type="entry name" value="KINESIN FAMILY MEMBER 11"/>
    <property type="match status" value="1"/>
</dbReference>
<comment type="function">
    <text evidence="9">Responsible for microtubule translocation. May be important for the organization of phragmoplast-specific arrays of microtubules. Plays an essential role in stabilizing the mitotic spindle. Required during mitotic cytokinesis.</text>
</comment>
<comment type="similarity">
    <text evidence="8">Belongs to the TRAFAC class myosin-kinesin ATPase superfamily. Kinesin family. KIN-5/BimC subfamily.</text>
</comment>
<dbReference type="GO" id="GO:0007018">
    <property type="term" value="P:microtubule-based movement"/>
    <property type="evidence" value="ECO:0007669"/>
    <property type="project" value="InterPro"/>
</dbReference>
<dbReference type="Gene3D" id="3.40.850.10">
    <property type="entry name" value="Kinesin motor domain"/>
    <property type="match status" value="1"/>
</dbReference>
<dbReference type="InterPro" id="IPR036961">
    <property type="entry name" value="Kinesin_motor_dom_sf"/>
</dbReference>
<dbReference type="GO" id="GO:0008017">
    <property type="term" value="F:microtubule binding"/>
    <property type="evidence" value="ECO:0007669"/>
    <property type="project" value="InterPro"/>
</dbReference>
<dbReference type="OMA" id="VIAHKMG"/>
<dbReference type="RefSeq" id="XP_002504418.1">
    <property type="nucleotide sequence ID" value="XM_002504372.1"/>
</dbReference>
<accession>C1ED15</accession>
<dbReference type="GO" id="GO:0051231">
    <property type="term" value="P:spindle elongation"/>
    <property type="evidence" value="ECO:0007669"/>
    <property type="project" value="TreeGrafter"/>
</dbReference>
<dbReference type="Proteomes" id="UP000002009">
    <property type="component" value="Chromosome 9"/>
</dbReference>
<feature type="binding site" evidence="10">
    <location>
        <begin position="82"/>
        <end position="89"/>
    </location>
    <ligand>
        <name>ATP</name>
        <dbReference type="ChEBI" id="CHEBI:30616"/>
    </ligand>
</feature>
<evidence type="ECO:0000256" key="9">
    <source>
        <dbReference type="ARBA" id="ARBA00046159"/>
    </source>
</evidence>
<dbReference type="PROSITE" id="PS50067">
    <property type="entry name" value="KINESIN_MOTOR_2"/>
    <property type="match status" value="1"/>
</dbReference>
<dbReference type="GO" id="GO:0005876">
    <property type="term" value="C:spindle microtubule"/>
    <property type="evidence" value="ECO:0007669"/>
    <property type="project" value="TreeGrafter"/>
</dbReference>
<dbReference type="GO" id="GO:0005524">
    <property type="term" value="F:ATP binding"/>
    <property type="evidence" value="ECO:0007669"/>
    <property type="project" value="UniProtKB-UniRule"/>
</dbReference>
<dbReference type="STRING" id="296587.C1ED15"/>
<proteinExistence type="inferred from homology"/>
<evidence type="ECO:0000256" key="10">
    <source>
        <dbReference type="PROSITE-ProRule" id="PRU00283"/>
    </source>
</evidence>
<evidence type="ECO:0000259" key="12">
    <source>
        <dbReference type="PROSITE" id="PS50067"/>
    </source>
</evidence>
<comment type="subcellular location">
    <subcellularLocation>
        <location evidence="1">Cytoplasm</location>
        <location evidence="1">Cytoskeleton</location>
        <location evidence="1">Spindle</location>
    </subcellularLocation>
</comment>
<keyword evidence="4 10" id="KW-0547">Nucleotide-binding</keyword>